<dbReference type="Proteomes" id="UP000826254">
    <property type="component" value="Plasmid unnamed1"/>
</dbReference>
<dbReference type="KEGG" id="hmp:K6T50_15485"/>
<keyword evidence="2" id="KW-1185">Reference proteome</keyword>
<evidence type="ECO:0000313" key="1">
    <source>
        <dbReference type="EMBL" id="QZP39314.1"/>
    </source>
</evidence>
<gene>
    <name evidence="1" type="ORF">K6T50_15485</name>
</gene>
<reference evidence="1 2" key="1">
    <citation type="journal article" date="2021" name="Int. J. Syst. Evol. Microbiol.">
        <title>Halobaculum halophilum sp. nov. and Halobaculum salinum sp. nov., isolated from salt lake and saline soil.</title>
        <authorList>
            <person name="Cui H.L."/>
            <person name="Shi X.W."/>
            <person name="Yin X.M."/>
            <person name="Yang X.Y."/>
            <person name="Hou J."/>
            <person name="Zhu L."/>
        </authorList>
    </citation>
    <scope>NUCLEOTIDE SEQUENCE [LARGE SCALE GENOMIC DNA]</scope>
    <source>
        <strain evidence="1 2">NBRC 109044</strain>
    </source>
</reference>
<keyword evidence="1" id="KW-0614">Plasmid</keyword>
<dbReference type="EMBL" id="CP081959">
    <property type="protein sequence ID" value="QZP39314.1"/>
    <property type="molecule type" value="Genomic_DNA"/>
</dbReference>
<accession>A0A8T8WHU7</accession>
<dbReference type="AlphaFoldDB" id="A0A8T8WHU7"/>
<organism evidence="1 2">
    <name type="scientific">Halobaculum magnesiiphilum</name>
    <dbReference type="NCBI Taxonomy" id="1017351"/>
    <lineage>
        <taxon>Archaea</taxon>
        <taxon>Methanobacteriati</taxon>
        <taxon>Methanobacteriota</taxon>
        <taxon>Stenosarchaea group</taxon>
        <taxon>Halobacteria</taxon>
        <taxon>Halobacteriales</taxon>
        <taxon>Haloferacaceae</taxon>
        <taxon>Halobaculum</taxon>
    </lineage>
</organism>
<evidence type="ECO:0000313" key="2">
    <source>
        <dbReference type="Proteomes" id="UP000826254"/>
    </source>
</evidence>
<name>A0A8T8WHU7_9EURY</name>
<proteinExistence type="predicted"/>
<sequence>MNRRTALRDDHEVSRWIASLNLASGSNVFVDLVDVVGVTDHADLWFVLEETLDVPIKVRIAKVVIQHPDW</sequence>
<geneLocation type="plasmid" evidence="1 2">
    <name>unnamed1</name>
</geneLocation>
<protein>
    <submittedName>
        <fullName evidence="1">Uncharacterized protein</fullName>
    </submittedName>
</protein>